<gene>
    <name evidence="1" type="ORF">ADIWIN_2596</name>
</gene>
<name>S7VQZ8_9FLAO</name>
<dbReference type="Proteomes" id="UP000014962">
    <property type="component" value="Unassembled WGS sequence"/>
</dbReference>
<dbReference type="EMBL" id="ATMR01000124">
    <property type="protein sequence ID" value="EPR72426.1"/>
    <property type="molecule type" value="Genomic_DNA"/>
</dbReference>
<comment type="caution">
    <text evidence="1">The sequence shown here is derived from an EMBL/GenBank/DDBJ whole genome shotgun (WGS) entry which is preliminary data.</text>
</comment>
<dbReference type="STRING" id="641526.ADIWIN_2596"/>
<sequence length="41" mass="4649">MATLIEEVTMSFSKAILSSFRIMLIEIFKDIDGKNNKNDNA</sequence>
<proteinExistence type="predicted"/>
<protein>
    <submittedName>
        <fullName evidence="1">Uncharacterized protein</fullName>
    </submittedName>
</protein>
<dbReference type="AlphaFoldDB" id="S7VQZ8"/>
<evidence type="ECO:0000313" key="1">
    <source>
        <dbReference type="EMBL" id="EPR72426.1"/>
    </source>
</evidence>
<accession>S7VQZ8</accession>
<evidence type="ECO:0000313" key="2">
    <source>
        <dbReference type="Proteomes" id="UP000014962"/>
    </source>
</evidence>
<keyword evidence="2" id="KW-1185">Reference proteome</keyword>
<reference evidence="1 2" key="1">
    <citation type="journal article" date="2013" name="Genome Announc.">
        <title>Draft Genome Sequence of Winogradskyella psychrotolerans RS-3T, Isolated from the Marine Transect of Kongsfjorden, Ny-Alesund, Svalbard, Arctic Ocean.</title>
        <authorList>
            <person name="Kumar Pinnaka A."/>
            <person name="Ara S."/>
            <person name="Singh A."/>
            <person name="Shivaji S."/>
        </authorList>
    </citation>
    <scope>NUCLEOTIDE SEQUENCE [LARGE SCALE GENOMIC DNA]</scope>
    <source>
        <strain evidence="1 2">RS-3</strain>
    </source>
</reference>
<organism evidence="1 2">
    <name type="scientific">Winogradskyella psychrotolerans RS-3</name>
    <dbReference type="NCBI Taxonomy" id="641526"/>
    <lineage>
        <taxon>Bacteria</taxon>
        <taxon>Pseudomonadati</taxon>
        <taxon>Bacteroidota</taxon>
        <taxon>Flavobacteriia</taxon>
        <taxon>Flavobacteriales</taxon>
        <taxon>Flavobacteriaceae</taxon>
        <taxon>Winogradskyella</taxon>
    </lineage>
</organism>